<sequence length="315" mass="36127">MSKRATYITRLQRLLLTYVQANWRDHKAGCLAQRKTDPRAMALIERVEAYAKAHRGAIFTGTTQGLYLHRDVTRCQRFFVCLALVPAADSSAKASVSYTLEDASLLPMDHPRWSFVKEQYDMLRAAFDRSGGVGGVGFFVALFVDQSTGAEFLDPISFDQAGVDYLTDGWLWRGQIYNDLNRVLDRVPDAGKNELMRQLVLSSFSFTNPHFVDRFWIQWRVLGAKPWRATGEKRDVNVPWLQTYALLRVHRHREVRIVGIYRQPFRVGGPRCLRSCSRTDQVGQRAARHPASTTCTCRAPSRAPVHRRPRRHYTL</sequence>
<dbReference type="AlphaFoldDB" id="A0A165QPC7"/>
<evidence type="ECO:0000313" key="2">
    <source>
        <dbReference type="Proteomes" id="UP000077266"/>
    </source>
</evidence>
<gene>
    <name evidence="1" type="ORF">EXIGLDRAFT_7449</name>
</gene>
<protein>
    <submittedName>
        <fullName evidence="1">Uncharacterized protein</fullName>
    </submittedName>
</protein>
<name>A0A165QPC7_EXIGL</name>
<dbReference type="Proteomes" id="UP000077266">
    <property type="component" value="Unassembled WGS sequence"/>
</dbReference>
<dbReference type="EMBL" id="KV425882">
    <property type="protein sequence ID" value="KZW03883.1"/>
    <property type="molecule type" value="Genomic_DNA"/>
</dbReference>
<reference evidence="1 2" key="1">
    <citation type="journal article" date="2016" name="Mol. Biol. Evol.">
        <title>Comparative Genomics of Early-Diverging Mushroom-Forming Fungi Provides Insights into the Origins of Lignocellulose Decay Capabilities.</title>
        <authorList>
            <person name="Nagy L.G."/>
            <person name="Riley R."/>
            <person name="Tritt A."/>
            <person name="Adam C."/>
            <person name="Daum C."/>
            <person name="Floudas D."/>
            <person name="Sun H."/>
            <person name="Yadav J.S."/>
            <person name="Pangilinan J."/>
            <person name="Larsson K.H."/>
            <person name="Matsuura K."/>
            <person name="Barry K."/>
            <person name="Labutti K."/>
            <person name="Kuo R."/>
            <person name="Ohm R.A."/>
            <person name="Bhattacharya S.S."/>
            <person name="Shirouzu T."/>
            <person name="Yoshinaga Y."/>
            <person name="Martin F.M."/>
            <person name="Grigoriev I.V."/>
            <person name="Hibbett D.S."/>
        </authorList>
    </citation>
    <scope>NUCLEOTIDE SEQUENCE [LARGE SCALE GENOMIC DNA]</scope>
    <source>
        <strain evidence="1 2">HHB12029</strain>
    </source>
</reference>
<accession>A0A165QPC7</accession>
<dbReference type="InParanoid" id="A0A165QPC7"/>
<evidence type="ECO:0000313" key="1">
    <source>
        <dbReference type="EMBL" id="KZW03883.1"/>
    </source>
</evidence>
<organism evidence="1 2">
    <name type="scientific">Exidia glandulosa HHB12029</name>
    <dbReference type="NCBI Taxonomy" id="1314781"/>
    <lineage>
        <taxon>Eukaryota</taxon>
        <taxon>Fungi</taxon>
        <taxon>Dikarya</taxon>
        <taxon>Basidiomycota</taxon>
        <taxon>Agaricomycotina</taxon>
        <taxon>Agaricomycetes</taxon>
        <taxon>Auriculariales</taxon>
        <taxon>Exidiaceae</taxon>
        <taxon>Exidia</taxon>
    </lineage>
</organism>
<keyword evidence="2" id="KW-1185">Reference proteome</keyword>
<proteinExistence type="predicted"/>